<dbReference type="InterPro" id="IPR046623">
    <property type="entry name" value="DUF6536"/>
</dbReference>
<dbReference type="PANTHER" id="PTHR35395">
    <property type="entry name" value="DUF6536 DOMAIN-CONTAINING PROTEIN"/>
    <property type="match status" value="1"/>
</dbReference>
<reference evidence="4" key="1">
    <citation type="journal article" date="2020" name="Phytopathology">
        <title>Genome Sequence Resources of Colletotrichum truncatum, C. plurivorum, C. musicola, and C. sojae: Four Species Pathogenic to Soybean (Glycine max).</title>
        <authorList>
            <person name="Rogerio F."/>
            <person name="Boufleur T.R."/>
            <person name="Ciampi-Guillardi M."/>
            <person name="Sukno S.A."/>
            <person name="Thon M.R."/>
            <person name="Massola Junior N.S."/>
            <person name="Baroncelli R."/>
        </authorList>
    </citation>
    <scope>NUCLEOTIDE SEQUENCE</scope>
    <source>
        <strain evidence="4">LFN0074</strain>
    </source>
</reference>
<dbReference type="PANTHER" id="PTHR35395:SF1">
    <property type="entry name" value="DUF6536 DOMAIN-CONTAINING PROTEIN"/>
    <property type="match status" value="1"/>
</dbReference>
<keyword evidence="2" id="KW-0812">Transmembrane</keyword>
<accession>A0A8H6K6H0</accession>
<organism evidence="4 5">
    <name type="scientific">Colletotrichum musicola</name>
    <dbReference type="NCBI Taxonomy" id="2175873"/>
    <lineage>
        <taxon>Eukaryota</taxon>
        <taxon>Fungi</taxon>
        <taxon>Dikarya</taxon>
        <taxon>Ascomycota</taxon>
        <taxon>Pezizomycotina</taxon>
        <taxon>Sordariomycetes</taxon>
        <taxon>Hypocreomycetidae</taxon>
        <taxon>Glomerellales</taxon>
        <taxon>Glomerellaceae</taxon>
        <taxon>Colletotrichum</taxon>
        <taxon>Colletotrichum orchidearum species complex</taxon>
    </lineage>
</organism>
<evidence type="ECO:0000256" key="1">
    <source>
        <dbReference type="SAM" id="MobiDB-lite"/>
    </source>
</evidence>
<name>A0A8H6K6H0_9PEZI</name>
<evidence type="ECO:0000256" key="2">
    <source>
        <dbReference type="SAM" id="Phobius"/>
    </source>
</evidence>
<feature type="transmembrane region" description="Helical" evidence="2">
    <location>
        <begin position="661"/>
        <end position="683"/>
    </location>
</feature>
<dbReference type="OrthoDB" id="5429634at2759"/>
<keyword evidence="2" id="KW-1133">Transmembrane helix</keyword>
<protein>
    <recommendedName>
        <fullName evidence="3">DUF6536 domain-containing protein</fullName>
    </recommendedName>
</protein>
<gene>
    <name evidence="4" type="ORF">CMUS01_09737</name>
</gene>
<dbReference type="AlphaFoldDB" id="A0A8H6K6H0"/>
<dbReference type="Pfam" id="PF20163">
    <property type="entry name" value="DUF6536"/>
    <property type="match status" value="1"/>
</dbReference>
<proteinExistence type="predicted"/>
<sequence>MRRLFGQPLTGWRLPAILLAASIWLLTIVLWILLAVAVVRTPSSRLHDQGLSAIFDGDCDSAKTLLDALRVAISVSSSLVFLSSNYFMQLVVAPSRADVDAAHRRSRWVDIGVPSTRNLRFVSNRRRGMWLFLALSSLPFHLLFNASVIGVNVSQQWVTVLAAESFLSGEGYWLPGVGLGPPPVDEPSLYHNSFNMSIPRNVEYIASNAHSWERLTGRECLQKYAYSDNVHDRRHLLAVVSTRDNNNKTSWHAAEKLRTWEQYPYQSKSASSSIWYAGFSGLYLAPWPASGMSSGVHLEMENRIGNDTRLSVYSDRGYFPELNGRRAYRWTDKLVDDDDNWIIKWNVRGWPSNATLLNETLTVEYCLSEPVARVCRVRVNKIIFMTVCLIALGKSYLCVAVLHHVWRTQPLATIGDAVDSFIRQPDPSTKGMCAFGQRDFSRVTEWGTGGKRARRWTPDPQRWEARRRRWGDAVRISDWLTAYSIGITGFVLGALALRSFIGEVGGWRAAISWGTFGQNPDNPVFYMDYPSKALEDFVVENATDSVGGFLLVNTPQLGISITILSLDVIYTRMFMAREWASYSRRPRPLRVSIPRGQQRSNHMLQIPLPPAVGIQAIGLLVHWLCANALYVTSIETREQAKLSGVSHRPGSSYMKYTDILLSFKAAIATMIVFFVMLLVPIVAACFRLPSESVLVGSCSAAISAACHALQPSSQTKGTPVTPREEPVPDWTLPGSESYHLGRLGYETLPDADAADDDETADWRTQMAEEELKWGVVTGKGLRATHYDEPADDLLMVEHLAFGTTGNAVQRVRDGAFYAGVAGCED</sequence>
<feature type="region of interest" description="Disordered" evidence="1">
    <location>
        <begin position="712"/>
        <end position="731"/>
    </location>
</feature>
<comment type="caution">
    <text evidence="4">The sequence shown here is derived from an EMBL/GenBank/DDBJ whole genome shotgun (WGS) entry which is preliminary data.</text>
</comment>
<feature type="transmembrane region" description="Helical" evidence="2">
    <location>
        <begin position="130"/>
        <end position="151"/>
    </location>
</feature>
<evidence type="ECO:0000313" key="5">
    <source>
        <dbReference type="Proteomes" id="UP000639643"/>
    </source>
</evidence>
<evidence type="ECO:0000259" key="3">
    <source>
        <dbReference type="Pfam" id="PF20163"/>
    </source>
</evidence>
<dbReference type="Proteomes" id="UP000639643">
    <property type="component" value="Unassembled WGS sequence"/>
</dbReference>
<feature type="transmembrane region" description="Helical" evidence="2">
    <location>
        <begin position="12"/>
        <end position="39"/>
    </location>
</feature>
<keyword evidence="5" id="KW-1185">Reference proteome</keyword>
<dbReference type="EMBL" id="WIGM01000423">
    <property type="protein sequence ID" value="KAF6825667.1"/>
    <property type="molecule type" value="Genomic_DNA"/>
</dbReference>
<feature type="transmembrane region" description="Helical" evidence="2">
    <location>
        <begin position="476"/>
        <end position="497"/>
    </location>
</feature>
<evidence type="ECO:0000313" key="4">
    <source>
        <dbReference type="EMBL" id="KAF6825667.1"/>
    </source>
</evidence>
<feature type="transmembrane region" description="Helical" evidence="2">
    <location>
        <begin position="382"/>
        <end position="402"/>
    </location>
</feature>
<keyword evidence="2" id="KW-0472">Membrane</keyword>
<feature type="domain" description="DUF6536" evidence="3">
    <location>
        <begin position="12"/>
        <end position="167"/>
    </location>
</feature>